<dbReference type="Proteomes" id="UP000008810">
    <property type="component" value="Chromosome 4"/>
</dbReference>
<feature type="region of interest" description="Disordered" evidence="1">
    <location>
        <begin position="166"/>
        <end position="240"/>
    </location>
</feature>
<protein>
    <submittedName>
        <fullName evidence="4 5">Uncharacterized protein</fullName>
    </submittedName>
</protein>
<dbReference type="KEGG" id="bdi:100832685"/>
<sequence>MKRHRRRAEKNEKPFSPPPKPTMATPPAPSPVRLRLLFDNRRLLRRAQRDDGLRRCWLLLRPELETVADLSAHVAARFRLRRSCPHGIVFSMDGFALPPFESTCIFRDKDIIRVKQKSCKNIVHHNAVHCIQEPEIVEKRPLPTDEKILAIEYQMDCGKHQEEVHCEYQSEENATSNQDTSSKRKQRDGDAGRPESLKRKKLKVTTPDNVCQDRVHCSSNNSKPSTIDAEAKKGASQAEGIVRLDEKQKTDRCNQTMLNCVTEVAVQTTQSDKVSCQSRSARRKKLKRQLKKKAKEELKENGHCQEPPIAADCPPSSNQDDLCPSSNQKDPHLPFSSHEAEAEEEESETADDIVPVVVRPGHIRFEPAGERSTSSAKEIQGTFTWSGTMSKKKGQKWGMNNSNKKSADIGHVGKVAGTNTEVNHLVLDSKNEENGFCGVSNQIVESSHDVLLREKTHAEEGKSISESMDFDSLYPLTRLPKEGDLIVYRLVELSSSWCPEISSYRVGKVLIYDLISMRIILLPVPEYPIIKEETAGEDESDMPVDMSPYSEDGSLEIEYSSLLDVRLLKGSESVSTAVSTPIRETGKKGESLVKQPVTLDKNKGVIHSQTEPLVPNNTKDPEAAQEKTKNKIWDESIESLSDKPDEVQENGWGTWKPNSSTSAWSYRAQRSTALGPTLALLRGKNGKGGKAKPPNRKYGK</sequence>
<dbReference type="EMBL" id="CM000883">
    <property type="protein sequence ID" value="PNT65225.1"/>
    <property type="molecule type" value="Genomic_DNA"/>
</dbReference>
<gene>
    <name evidence="5" type="primary">LOC100832685</name>
    <name evidence="4" type="ORF">BRADI_4g39027v3</name>
</gene>
<dbReference type="InterPro" id="IPR024822">
    <property type="entry name" value="Coilin"/>
</dbReference>
<feature type="region of interest" description="Disordered" evidence="1">
    <location>
        <begin position="676"/>
        <end position="700"/>
    </location>
</feature>
<dbReference type="AlphaFoldDB" id="A0A2K2CT71"/>
<evidence type="ECO:0000259" key="2">
    <source>
        <dbReference type="Pfam" id="PF15862"/>
    </source>
</evidence>
<dbReference type="GeneID" id="100832685"/>
<dbReference type="GO" id="GO:0030620">
    <property type="term" value="F:U2 snRNA binding"/>
    <property type="evidence" value="ECO:0000318"/>
    <property type="project" value="GO_Central"/>
</dbReference>
<feature type="compositionally biased region" description="Basic residues" evidence="1">
    <location>
        <begin position="280"/>
        <end position="293"/>
    </location>
</feature>
<evidence type="ECO:0000256" key="1">
    <source>
        <dbReference type="SAM" id="MobiDB-lite"/>
    </source>
</evidence>
<dbReference type="PANTHER" id="PTHR15197">
    <property type="entry name" value="COILIN P80"/>
    <property type="match status" value="1"/>
</dbReference>
<dbReference type="InterPro" id="IPR031722">
    <property type="entry name" value="Coilin_N"/>
</dbReference>
<reference evidence="5" key="3">
    <citation type="submission" date="2018-08" db="UniProtKB">
        <authorList>
            <consortium name="EnsemblPlants"/>
        </authorList>
    </citation>
    <scope>IDENTIFICATION</scope>
    <source>
        <strain evidence="5">cv. Bd21</strain>
    </source>
</reference>
<feature type="compositionally biased region" description="Pro residues" evidence="1">
    <location>
        <begin position="15"/>
        <end position="30"/>
    </location>
</feature>
<proteinExistence type="predicted"/>
<dbReference type="Gramene" id="PNT65225">
    <property type="protein sequence ID" value="PNT65225"/>
    <property type="gene ID" value="BRADI_4g39027v3"/>
</dbReference>
<feature type="compositionally biased region" description="Basic residues" evidence="1">
    <location>
        <begin position="684"/>
        <end position="700"/>
    </location>
</feature>
<dbReference type="RefSeq" id="XP_010238555.1">
    <property type="nucleotide sequence ID" value="XM_010240253.3"/>
</dbReference>
<feature type="region of interest" description="Disordered" evidence="1">
    <location>
        <begin position="641"/>
        <end position="663"/>
    </location>
</feature>
<evidence type="ECO:0000313" key="5">
    <source>
        <dbReference type="EnsemblPlants" id="PNT65225"/>
    </source>
</evidence>
<dbReference type="ExpressionAtlas" id="A0A2K2CT71">
    <property type="expression patterns" value="baseline and differential"/>
</dbReference>
<feature type="compositionally biased region" description="Basic and acidic residues" evidence="1">
    <location>
        <begin position="294"/>
        <end position="303"/>
    </location>
</feature>
<evidence type="ECO:0000259" key="3">
    <source>
        <dbReference type="Pfam" id="PF23086"/>
    </source>
</evidence>
<dbReference type="GO" id="GO:0030619">
    <property type="term" value="F:U1 snRNA binding"/>
    <property type="evidence" value="ECO:0000318"/>
    <property type="project" value="GO_Central"/>
</dbReference>
<evidence type="ECO:0000313" key="6">
    <source>
        <dbReference type="Proteomes" id="UP000008810"/>
    </source>
</evidence>
<dbReference type="PANTHER" id="PTHR15197:SF0">
    <property type="entry name" value="COILIN"/>
    <property type="match status" value="1"/>
</dbReference>
<feature type="domain" description="Coilin N-terminal" evidence="2">
    <location>
        <begin position="32"/>
        <end position="191"/>
    </location>
</feature>
<name>A0A2K2CT71_BRADI</name>
<dbReference type="EnsemblPlants" id="PNT65225">
    <property type="protein sequence ID" value="PNT65225"/>
    <property type="gene ID" value="BRADI_4g39027v3"/>
</dbReference>
<keyword evidence="6" id="KW-1185">Reference proteome</keyword>
<dbReference type="GO" id="GO:0000387">
    <property type="term" value="P:spliceosomal snRNP assembly"/>
    <property type="evidence" value="ECO:0000318"/>
    <property type="project" value="GO_Central"/>
</dbReference>
<reference evidence="4" key="2">
    <citation type="submission" date="2017-06" db="EMBL/GenBank/DDBJ databases">
        <title>WGS assembly of Brachypodium distachyon.</title>
        <authorList>
            <consortium name="The International Brachypodium Initiative"/>
            <person name="Lucas S."/>
            <person name="Harmon-Smith M."/>
            <person name="Lail K."/>
            <person name="Tice H."/>
            <person name="Grimwood J."/>
            <person name="Bruce D."/>
            <person name="Barry K."/>
            <person name="Shu S."/>
            <person name="Lindquist E."/>
            <person name="Wang M."/>
            <person name="Pitluck S."/>
            <person name="Vogel J.P."/>
            <person name="Garvin D.F."/>
            <person name="Mockler T.C."/>
            <person name="Schmutz J."/>
            <person name="Rokhsar D."/>
            <person name="Bevan M.W."/>
        </authorList>
    </citation>
    <scope>NUCLEOTIDE SEQUENCE</scope>
    <source>
        <strain evidence="4">Bd21</strain>
    </source>
</reference>
<dbReference type="InterPro" id="IPR056398">
    <property type="entry name" value="Tudor_Coilin"/>
</dbReference>
<feature type="compositionally biased region" description="Acidic residues" evidence="1">
    <location>
        <begin position="341"/>
        <end position="351"/>
    </location>
</feature>
<feature type="compositionally biased region" description="Basic and acidic residues" evidence="1">
    <location>
        <begin position="187"/>
        <end position="197"/>
    </location>
</feature>
<dbReference type="OrthoDB" id="74813at2759"/>
<evidence type="ECO:0000313" key="4">
    <source>
        <dbReference type="EMBL" id="PNT65225.1"/>
    </source>
</evidence>
<feature type="region of interest" description="Disordered" evidence="1">
    <location>
        <begin position="1"/>
        <end position="31"/>
    </location>
</feature>
<dbReference type="STRING" id="15368.A0A2K2CT71"/>
<feature type="compositionally biased region" description="Polar residues" evidence="1">
    <location>
        <begin position="315"/>
        <end position="328"/>
    </location>
</feature>
<dbReference type="Pfam" id="PF15862">
    <property type="entry name" value="Coilin_N"/>
    <property type="match status" value="1"/>
</dbReference>
<dbReference type="FunCoup" id="A0A2K2CT71">
    <property type="interactions" value="1542"/>
</dbReference>
<feature type="region of interest" description="Disordered" evidence="1">
    <location>
        <begin position="271"/>
        <end position="352"/>
    </location>
</feature>
<organism evidence="4">
    <name type="scientific">Brachypodium distachyon</name>
    <name type="common">Purple false brome</name>
    <name type="synonym">Trachynia distachya</name>
    <dbReference type="NCBI Taxonomy" id="15368"/>
    <lineage>
        <taxon>Eukaryota</taxon>
        <taxon>Viridiplantae</taxon>
        <taxon>Streptophyta</taxon>
        <taxon>Embryophyta</taxon>
        <taxon>Tracheophyta</taxon>
        <taxon>Spermatophyta</taxon>
        <taxon>Magnoliopsida</taxon>
        <taxon>Liliopsida</taxon>
        <taxon>Poales</taxon>
        <taxon>Poaceae</taxon>
        <taxon>BOP clade</taxon>
        <taxon>Pooideae</taxon>
        <taxon>Stipodae</taxon>
        <taxon>Brachypodieae</taxon>
        <taxon>Brachypodium</taxon>
    </lineage>
</organism>
<reference evidence="4 5" key="1">
    <citation type="journal article" date="2010" name="Nature">
        <title>Genome sequencing and analysis of the model grass Brachypodium distachyon.</title>
        <authorList>
            <consortium name="International Brachypodium Initiative"/>
        </authorList>
    </citation>
    <scope>NUCLEOTIDE SEQUENCE [LARGE SCALE GENOMIC DNA]</scope>
    <source>
        <strain evidence="4 5">Bd21</strain>
    </source>
</reference>
<feature type="compositionally biased region" description="Polar residues" evidence="1">
    <location>
        <begin position="171"/>
        <end position="180"/>
    </location>
</feature>
<feature type="domain" description="Coilin tudor" evidence="3">
    <location>
        <begin position="467"/>
        <end position="570"/>
    </location>
</feature>
<dbReference type="Pfam" id="PF23086">
    <property type="entry name" value="Tudor_Coilin"/>
    <property type="match status" value="1"/>
</dbReference>
<dbReference type="GO" id="GO:0015030">
    <property type="term" value="C:Cajal body"/>
    <property type="evidence" value="ECO:0000318"/>
    <property type="project" value="GO_Central"/>
</dbReference>
<accession>A0A2K2CT71</accession>